<reference evidence="2" key="1">
    <citation type="journal article" date="2010" name="Genome Biol.">
        <title>Genome sequence of the necrotrophic plant pathogen Pythium ultimum reveals original pathogenicity mechanisms and effector repertoire.</title>
        <authorList>
            <person name="Levesque C.A."/>
            <person name="Brouwer H."/>
            <person name="Cano L."/>
            <person name="Hamilton J.P."/>
            <person name="Holt C."/>
            <person name="Huitema E."/>
            <person name="Raffaele S."/>
            <person name="Robideau G.P."/>
            <person name="Thines M."/>
            <person name="Win J."/>
            <person name="Zerillo M.M."/>
            <person name="Beakes G.W."/>
            <person name="Boore J.L."/>
            <person name="Busam D."/>
            <person name="Dumas B."/>
            <person name="Ferriera S."/>
            <person name="Fuerstenberg S.I."/>
            <person name="Gachon C.M."/>
            <person name="Gaulin E."/>
            <person name="Govers F."/>
            <person name="Grenville-Briggs L."/>
            <person name="Horner N."/>
            <person name="Hostetler J."/>
            <person name="Jiang R.H."/>
            <person name="Johnson J."/>
            <person name="Krajaejun T."/>
            <person name="Lin H."/>
            <person name="Meijer H.J."/>
            <person name="Moore B."/>
            <person name="Morris P."/>
            <person name="Phuntmart V."/>
            <person name="Puiu D."/>
            <person name="Shetty J."/>
            <person name="Stajich J.E."/>
            <person name="Tripathy S."/>
            <person name="Wawra S."/>
            <person name="van West P."/>
            <person name="Whitty B.R."/>
            <person name="Coutinho P.M."/>
            <person name="Henrissat B."/>
            <person name="Martin F."/>
            <person name="Thomas P.D."/>
            <person name="Tyler B.M."/>
            <person name="De Vries R.P."/>
            <person name="Kamoun S."/>
            <person name="Yandell M."/>
            <person name="Tisserat N."/>
            <person name="Buell C.R."/>
        </authorList>
    </citation>
    <scope>NUCLEOTIDE SEQUENCE</scope>
    <source>
        <strain evidence="2">DAOM:BR144</strain>
    </source>
</reference>
<dbReference type="OMA" id="WITYRIT"/>
<dbReference type="InParanoid" id="K3WHA6"/>
<dbReference type="AlphaFoldDB" id="K3WHA6"/>
<sequence length="160" mass="19170">MTRYQVWFNYRMSAGQLNLYYQGRELDNTCKADPSCKDLKETIAHIAWECSHAQAIWQQVWTHWEGENHYDQRNVRQYVTSRQTPPPSQQLIQRVQSMYGFFTDDHAKALDSIWWIVTSVVTSLLWLRRNERVFWHQHSTTSECYANAKQLYWYVEASPS</sequence>
<keyword evidence="2" id="KW-1185">Reference proteome</keyword>
<dbReference type="eggNOG" id="ENOG502T43Y">
    <property type="taxonomic scope" value="Eukaryota"/>
</dbReference>
<proteinExistence type="predicted"/>
<organism evidence="1 2">
    <name type="scientific">Globisporangium ultimum (strain ATCC 200006 / CBS 805.95 / DAOM BR144)</name>
    <name type="common">Pythium ultimum</name>
    <dbReference type="NCBI Taxonomy" id="431595"/>
    <lineage>
        <taxon>Eukaryota</taxon>
        <taxon>Sar</taxon>
        <taxon>Stramenopiles</taxon>
        <taxon>Oomycota</taxon>
        <taxon>Peronosporomycetes</taxon>
        <taxon>Pythiales</taxon>
        <taxon>Pythiaceae</taxon>
        <taxon>Globisporangium</taxon>
    </lineage>
</organism>
<dbReference type="VEuPathDB" id="FungiDB:PYU1_G004338"/>
<dbReference type="EnsemblProtists" id="PYU1_T004348">
    <property type="protein sequence ID" value="PYU1_T004348"/>
    <property type="gene ID" value="PYU1_G004338"/>
</dbReference>
<evidence type="ECO:0008006" key="3">
    <source>
        <dbReference type="Google" id="ProtNLM"/>
    </source>
</evidence>
<dbReference type="STRING" id="431595.K3WHA6"/>
<reference evidence="2" key="2">
    <citation type="submission" date="2010-04" db="EMBL/GenBank/DDBJ databases">
        <authorList>
            <person name="Buell R."/>
            <person name="Hamilton J."/>
            <person name="Hostetler J."/>
        </authorList>
    </citation>
    <scope>NUCLEOTIDE SEQUENCE [LARGE SCALE GENOMIC DNA]</scope>
    <source>
        <strain evidence="2">DAOM:BR144</strain>
    </source>
</reference>
<dbReference type="EMBL" id="GL376567">
    <property type="status" value="NOT_ANNOTATED_CDS"/>
    <property type="molecule type" value="Genomic_DNA"/>
</dbReference>
<dbReference type="Proteomes" id="UP000019132">
    <property type="component" value="Unassembled WGS sequence"/>
</dbReference>
<name>K3WHA6_GLOUD</name>
<accession>K3WHA6</accession>
<evidence type="ECO:0000313" key="1">
    <source>
        <dbReference type="EnsemblProtists" id="PYU1_T004348"/>
    </source>
</evidence>
<dbReference type="HOGENOM" id="CLU_1790782_0_0_1"/>
<reference evidence="1" key="3">
    <citation type="submission" date="2015-02" db="UniProtKB">
        <authorList>
            <consortium name="EnsemblProtists"/>
        </authorList>
    </citation>
    <scope>IDENTIFICATION</scope>
    <source>
        <strain evidence="1">DAOM BR144</strain>
    </source>
</reference>
<protein>
    <recommendedName>
        <fullName evidence="3">Reverse transcriptase zinc-binding domain-containing protein</fullName>
    </recommendedName>
</protein>
<evidence type="ECO:0000313" key="2">
    <source>
        <dbReference type="Proteomes" id="UP000019132"/>
    </source>
</evidence>